<feature type="region of interest" description="Disordered" evidence="6">
    <location>
        <begin position="47"/>
        <end position="69"/>
    </location>
</feature>
<dbReference type="Pfam" id="PF01619">
    <property type="entry name" value="Pro_dh"/>
    <property type="match status" value="1"/>
</dbReference>
<dbReference type="GO" id="GO:0010133">
    <property type="term" value="P:L-proline catabolic process to L-glutamate"/>
    <property type="evidence" value="ECO:0007669"/>
    <property type="project" value="TreeGrafter"/>
</dbReference>
<feature type="domain" description="Proline dehydrogenase" evidence="7">
    <location>
        <begin position="205"/>
        <end position="466"/>
    </location>
</feature>
<evidence type="ECO:0000256" key="3">
    <source>
        <dbReference type="ARBA" id="ARBA00023002"/>
    </source>
</evidence>
<dbReference type="Proteomes" id="UP000253472">
    <property type="component" value="Unassembled WGS sequence"/>
</dbReference>
<evidence type="ECO:0000256" key="4">
    <source>
        <dbReference type="ARBA" id="ARBA00023062"/>
    </source>
</evidence>
<evidence type="ECO:0000256" key="5">
    <source>
        <dbReference type="RuleBase" id="RU364054"/>
    </source>
</evidence>
<dbReference type="PANTHER" id="PTHR13914:SF0">
    <property type="entry name" value="PROLINE DEHYDROGENASE 1, MITOCHONDRIAL"/>
    <property type="match status" value="1"/>
</dbReference>
<dbReference type="SUPFAM" id="SSF51730">
    <property type="entry name" value="FAD-linked oxidoreductase"/>
    <property type="match status" value="1"/>
</dbReference>
<dbReference type="OrthoDB" id="5464at2759"/>
<dbReference type="InterPro" id="IPR029041">
    <property type="entry name" value="FAD-linked_oxidoreductase-like"/>
</dbReference>
<dbReference type="GO" id="GO:0004657">
    <property type="term" value="F:proline dehydrogenase activity"/>
    <property type="evidence" value="ECO:0007669"/>
    <property type="project" value="UniProtKB-EC"/>
</dbReference>
<comment type="caution">
    <text evidence="8">The sequence shown here is derived from an EMBL/GenBank/DDBJ whole genome shotgun (WGS) entry which is preliminary data.</text>
</comment>
<sequence>MSLRLLCTKQSLKSIKYSTVIPTVATTTLKLNQLRNFHDTPNKQNTTISNVIPQVPTPSTTTASIPTSSTTTKLPTTEYLKAFNNKELMSFFTIGLCTLNKPILQLCIKLFPYVPMFLIKALVYRIYCGGETIEEVQKTGLRLHERGINNMMISLTIEACDGNDNVDPNYIVAETARSIENILVPHTVKMINQAANVNDIPPGYVAIKPTGFAKDAASVLRNYNTTKKAEFEDLVEKASVVCQTIYESNLKLAKEYPERSAPFVVAVVDAEKYELQEGVYELQRRLYAKFNKMNAPVSIVGTLQMYLTGSAGLLAKEEELANKNGYRLGLKLVRGAYIHSEKNRSTVIHKTKQDTDNNYNTGISYCIDSIMKQQANESTIGHLVVASHNGDSLRLASNKVYTEENKLNKNKTNVVLGQLLGMADSVTYDLIENNKIGNVIKYVAWGPPLETKEYLLRRLEENGDAVKNDNGWPLVKASFWMLMNRMLGRA</sequence>
<gene>
    <name evidence="8" type="primary">PUT1</name>
    <name evidence="8" type="ORF">Cantr_00665</name>
</gene>
<dbReference type="InterPro" id="IPR015659">
    <property type="entry name" value="Proline_oxidase"/>
</dbReference>
<organism evidence="8 9">
    <name type="scientific">Candida viswanathii</name>
    <dbReference type="NCBI Taxonomy" id="5486"/>
    <lineage>
        <taxon>Eukaryota</taxon>
        <taxon>Fungi</taxon>
        <taxon>Dikarya</taxon>
        <taxon>Ascomycota</taxon>
        <taxon>Saccharomycotina</taxon>
        <taxon>Pichiomycetes</taxon>
        <taxon>Debaryomycetaceae</taxon>
        <taxon>Candida/Lodderomyces clade</taxon>
        <taxon>Candida</taxon>
    </lineage>
</organism>
<keyword evidence="5" id="KW-0274">FAD</keyword>
<feature type="compositionally biased region" description="Low complexity" evidence="6">
    <location>
        <begin position="57"/>
        <end position="69"/>
    </location>
</feature>
<comment type="cofactor">
    <cofactor evidence="5">
        <name>FAD</name>
        <dbReference type="ChEBI" id="CHEBI:57692"/>
    </cofactor>
</comment>
<name>A0A367YJ98_9ASCO</name>
<dbReference type="EMBL" id="QLNQ01000021">
    <property type="protein sequence ID" value="RCK65111.1"/>
    <property type="molecule type" value="Genomic_DNA"/>
</dbReference>
<protein>
    <recommendedName>
        <fullName evidence="2 5">Proline dehydrogenase</fullName>
        <ecNumber evidence="2 5">1.5.5.2</ecNumber>
    </recommendedName>
</protein>
<dbReference type="GO" id="GO:0005739">
    <property type="term" value="C:mitochondrion"/>
    <property type="evidence" value="ECO:0007669"/>
    <property type="project" value="TreeGrafter"/>
</dbReference>
<dbReference type="GO" id="GO:0071949">
    <property type="term" value="F:FAD binding"/>
    <property type="evidence" value="ECO:0007669"/>
    <property type="project" value="TreeGrafter"/>
</dbReference>
<reference evidence="8 9" key="1">
    <citation type="submission" date="2018-06" db="EMBL/GenBank/DDBJ databases">
        <title>Whole genome sequencing of Candida tropicalis (genome annotated by CSBL at Korea University).</title>
        <authorList>
            <person name="Ahn J."/>
        </authorList>
    </citation>
    <scope>NUCLEOTIDE SEQUENCE [LARGE SCALE GENOMIC DNA]</scope>
    <source>
        <strain evidence="8 9">ATCC 20962</strain>
    </source>
</reference>
<dbReference type="FunFam" id="3.20.20.220:FF:000017">
    <property type="entry name" value="Proline dehydrogenase"/>
    <property type="match status" value="1"/>
</dbReference>
<comment type="similarity">
    <text evidence="1 5">Belongs to the proline oxidase family.</text>
</comment>
<evidence type="ECO:0000256" key="1">
    <source>
        <dbReference type="ARBA" id="ARBA00005869"/>
    </source>
</evidence>
<evidence type="ECO:0000313" key="9">
    <source>
        <dbReference type="Proteomes" id="UP000253472"/>
    </source>
</evidence>
<proteinExistence type="inferred from homology"/>
<evidence type="ECO:0000313" key="8">
    <source>
        <dbReference type="EMBL" id="RCK65111.1"/>
    </source>
</evidence>
<keyword evidence="5" id="KW-0285">Flavoprotein</keyword>
<dbReference type="STRING" id="5486.A0A367YJ98"/>
<comment type="catalytic activity">
    <reaction evidence="5">
        <text>L-proline + a quinone = (S)-1-pyrroline-5-carboxylate + a quinol + H(+)</text>
        <dbReference type="Rhea" id="RHEA:23784"/>
        <dbReference type="ChEBI" id="CHEBI:15378"/>
        <dbReference type="ChEBI" id="CHEBI:17388"/>
        <dbReference type="ChEBI" id="CHEBI:24646"/>
        <dbReference type="ChEBI" id="CHEBI:60039"/>
        <dbReference type="ChEBI" id="CHEBI:132124"/>
        <dbReference type="EC" id="1.5.5.2"/>
    </reaction>
</comment>
<dbReference type="Gene3D" id="3.20.20.220">
    <property type="match status" value="1"/>
</dbReference>
<evidence type="ECO:0000259" key="7">
    <source>
        <dbReference type="Pfam" id="PF01619"/>
    </source>
</evidence>
<dbReference type="AlphaFoldDB" id="A0A367YJ98"/>
<evidence type="ECO:0000256" key="6">
    <source>
        <dbReference type="SAM" id="MobiDB-lite"/>
    </source>
</evidence>
<accession>A0A367YJ98</accession>
<comment type="function">
    <text evidence="5">Converts proline to delta-1-pyrroline-5-carboxylate.</text>
</comment>
<evidence type="ECO:0000256" key="2">
    <source>
        <dbReference type="ARBA" id="ARBA00012695"/>
    </source>
</evidence>
<dbReference type="InterPro" id="IPR002872">
    <property type="entry name" value="Proline_DH_dom"/>
</dbReference>
<keyword evidence="4 5" id="KW-0642">Proline metabolism</keyword>
<keyword evidence="9" id="KW-1185">Reference proteome</keyword>
<keyword evidence="3 5" id="KW-0560">Oxidoreductase</keyword>
<dbReference type="PANTHER" id="PTHR13914">
    <property type="entry name" value="PROLINE OXIDASE"/>
    <property type="match status" value="1"/>
</dbReference>
<dbReference type="EC" id="1.5.5.2" evidence="2 5"/>